<dbReference type="Pfam" id="PF00270">
    <property type="entry name" value="DEAD"/>
    <property type="match status" value="1"/>
</dbReference>
<dbReference type="SMART" id="SM00487">
    <property type="entry name" value="DEXDc"/>
    <property type="match status" value="1"/>
</dbReference>
<dbReference type="EMBL" id="KN832994">
    <property type="protein sequence ID" value="KIM82414.1"/>
    <property type="molecule type" value="Genomic_DNA"/>
</dbReference>
<proteinExistence type="inferred from homology"/>
<dbReference type="InterPro" id="IPR011545">
    <property type="entry name" value="DEAD/DEAH_box_helicase_dom"/>
</dbReference>
<comment type="similarity">
    <text evidence="1">Belongs to the helicase family. RecQ subfamily.</text>
</comment>
<keyword evidence="3" id="KW-0413">Isomerase</keyword>
<dbReference type="GO" id="GO:0005737">
    <property type="term" value="C:cytoplasm"/>
    <property type="evidence" value="ECO:0007669"/>
    <property type="project" value="TreeGrafter"/>
</dbReference>
<dbReference type="GO" id="GO:0005694">
    <property type="term" value="C:chromosome"/>
    <property type="evidence" value="ECO:0007669"/>
    <property type="project" value="TreeGrafter"/>
</dbReference>
<dbReference type="PANTHER" id="PTHR13710">
    <property type="entry name" value="DNA HELICASE RECQ FAMILY MEMBER"/>
    <property type="match status" value="1"/>
</dbReference>
<gene>
    <name evidence="8" type="ORF">PILCRDRAFT_461553</name>
</gene>
<feature type="region of interest" description="Disordered" evidence="6">
    <location>
        <begin position="1"/>
        <end position="21"/>
    </location>
</feature>
<dbReference type="InterPro" id="IPR027417">
    <property type="entry name" value="P-loop_NTPase"/>
</dbReference>
<dbReference type="InterPro" id="IPR014001">
    <property type="entry name" value="Helicase_ATP-bd"/>
</dbReference>
<keyword evidence="9" id="KW-1185">Reference proteome</keyword>
<evidence type="ECO:0000313" key="9">
    <source>
        <dbReference type="Proteomes" id="UP000054166"/>
    </source>
</evidence>
<dbReference type="GO" id="GO:0043138">
    <property type="term" value="F:3'-5' DNA helicase activity"/>
    <property type="evidence" value="ECO:0007669"/>
    <property type="project" value="UniProtKB-EC"/>
</dbReference>
<dbReference type="AlphaFoldDB" id="A0A0C3FRN3"/>
<dbReference type="OrthoDB" id="3269685at2759"/>
<dbReference type="HOGENOM" id="CLU_010294_0_0_1"/>
<sequence length="266" mass="30048">MEDSTPSNCQRPDTDRDGGKYDSLQGRQLCKKVLAKYVTYDPHDYILDGVCPVMDGFDLLATTPCGSGKSGYLILLMLVVRVIAADETLAIGKEISPLDPVMIVVCPMKALEEDIAKQSREAGLTVIVINSDTVDVARKASRNIWQEASFTMVMVSPEELASRDFSQLLGVKEFWDRIFALGVDEAHLLYFWGALFRPLYRRIGHLRERLPMRRGRKTRLVALTATLREGAPKDCICKFLSLHVGKYHFIRRSNACPDIQLFFRNM</sequence>
<dbReference type="EC" id="5.6.2.4" evidence="5"/>
<evidence type="ECO:0000256" key="5">
    <source>
        <dbReference type="ARBA" id="ARBA00034808"/>
    </source>
</evidence>
<keyword evidence="2" id="KW-0238">DNA-binding</keyword>
<reference evidence="9" key="2">
    <citation type="submission" date="2015-01" db="EMBL/GenBank/DDBJ databases">
        <title>Evolutionary Origins and Diversification of the Mycorrhizal Mutualists.</title>
        <authorList>
            <consortium name="DOE Joint Genome Institute"/>
            <consortium name="Mycorrhizal Genomics Consortium"/>
            <person name="Kohler A."/>
            <person name="Kuo A."/>
            <person name="Nagy L.G."/>
            <person name="Floudas D."/>
            <person name="Copeland A."/>
            <person name="Barry K.W."/>
            <person name="Cichocki N."/>
            <person name="Veneault-Fourrey C."/>
            <person name="LaButti K."/>
            <person name="Lindquist E.A."/>
            <person name="Lipzen A."/>
            <person name="Lundell T."/>
            <person name="Morin E."/>
            <person name="Murat C."/>
            <person name="Riley R."/>
            <person name="Ohm R."/>
            <person name="Sun H."/>
            <person name="Tunlid A."/>
            <person name="Henrissat B."/>
            <person name="Grigoriev I.V."/>
            <person name="Hibbett D.S."/>
            <person name="Martin F."/>
        </authorList>
    </citation>
    <scope>NUCLEOTIDE SEQUENCE [LARGE SCALE GENOMIC DNA]</scope>
    <source>
        <strain evidence="9">F 1598</strain>
    </source>
</reference>
<dbReference type="PROSITE" id="PS51192">
    <property type="entry name" value="HELICASE_ATP_BIND_1"/>
    <property type="match status" value="1"/>
</dbReference>
<evidence type="ECO:0000256" key="4">
    <source>
        <dbReference type="ARBA" id="ARBA00034617"/>
    </source>
</evidence>
<dbReference type="GO" id="GO:0009378">
    <property type="term" value="F:four-way junction helicase activity"/>
    <property type="evidence" value="ECO:0007669"/>
    <property type="project" value="TreeGrafter"/>
</dbReference>
<evidence type="ECO:0000259" key="7">
    <source>
        <dbReference type="PROSITE" id="PS51192"/>
    </source>
</evidence>
<dbReference type="InParanoid" id="A0A0C3FRN3"/>
<dbReference type="Proteomes" id="UP000054166">
    <property type="component" value="Unassembled WGS sequence"/>
</dbReference>
<dbReference type="GO" id="GO:0003677">
    <property type="term" value="F:DNA binding"/>
    <property type="evidence" value="ECO:0007669"/>
    <property type="project" value="UniProtKB-KW"/>
</dbReference>
<evidence type="ECO:0000256" key="2">
    <source>
        <dbReference type="ARBA" id="ARBA00023125"/>
    </source>
</evidence>
<dbReference type="Gene3D" id="3.40.50.300">
    <property type="entry name" value="P-loop containing nucleotide triphosphate hydrolases"/>
    <property type="match status" value="1"/>
</dbReference>
<dbReference type="GO" id="GO:0000724">
    <property type="term" value="P:double-strand break repair via homologous recombination"/>
    <property type="evidence" value="ECO:0007669"/>
    <property type="project" value="TreeGrafter"/>
</dbReference>
<feature type="compositionally biased region" description="Polar residues" evidence="6">
    <location>
        <begin position="1"/>
        <end position="11"/>
    </location>
</feature>
<accession>A0A0C3FRN3</accession>
<organism evidence="8 9">
    <name type="scientific">Piloderma croceum (strain F 1598)</name>
    <dbReference type="NCBI Taxonomy" id="765440"/>
    <lineage>
        <taxon>Eukaryota</taxon>
        <taxon>Fungi</taxon>
        <taxon>Dikarya</taxon>
        <taxon>Basidiomycota</taxon>
        <taxon>Agaricomycotina</taxon>
        <taxon>Agaricomycetes</taxon>
        <taxon>Agaricomycetidae</taxon>
        <taxon>Atheliales</taxon>
        <taxon>Atheliaceae</taxon>
        <taxon>Piloderma</taxon>
    </lineage>
</organism>
<dbReference type="STRING" id="765440.A0A0C3FRN3"/>
<evidence type="ECO:0000256" key="6">
    <source>
        <dbReference type="SAM" id="MobiDB-lite"/>
    </source>
</evidence>
<dbReference type="PANTHER" id="PTHR13710:SF105">
    <property type="entry name" value="ATP-DEPENDENT DNA HELICASE Q1"/>
    <property type="match status" value="1"/>
</dbReference>
<dbReference type="SUPFAM" id="SSF52540">
    <property type="entry name" value="P-loop containing nucleoside triphosphate hydrolases"/>
    <property type="match status" value="1"/>
</dbReference>
<evidence type="ECO:0000256" key="1">
    <source>
        <dbReference type="ARBA" id="ARBA00005446"/>
    </source>
</evidence>
<name>A0A0C3FRN3_PILCF</name>
<protein>
    <recommendedName>
        <fullName evidence="5">DNA 3'-5' helicase</fullName>
        <ecNumber evidence="5">5.6.2.4</ecNumber>
    </recommendedName>
</protein>
<feature type="domain" description="Helicase ATP-binding" evidence="7">
    <location>
        <begin position="50"/>
        <end position="245"/>
    </location>
</feature>
<reference evidence="8 9" key="1">
    <citation type="submission" date="2014-04" db="EMBL/GenBank/DDBJ databases">
        <authorList>
            <consortium name="DOE Joint Genome Institute"/>
            <person name="Kuo A."/>
            <person name="Tarkka M."/>
            <person name="Buscot F."/>
            <person name="Kohler A."/>
            <person name="Nagy L.G."/>
            <person name="Floudas D."/>
            <person name="Copeland A."/>
            <person name="Barry K.W."/>
            <person name="Cichocki N."/>
            <person name="Veneault-Fourrey C."/>
            <person name="LaButti K."/>
            <person name="Lindquist E.A."/>
            <person name="Lipzen A."/>
            <person name="Lundell T."/>
            <person name="Morin E."/>
            <person name="Murat C."/>
            <person name="Sun H."/>
            <person name="Tunlid A."/>
            <person name="Henrissat B."/>
            <person name="Grigoriev I.V."/>
            <person name="Hibbett D.S."/>
            <person name="Martin F."/>
            <person name="Nordberg H.P."/>
            <person name="Cantor M.N."/>
            <person name="Hua S.X."/>
        </authorList>
    </citation>
    <scope>NUCLEOTIDE SEQUENCE [LARGE SCALE GENOMIC DNA]</scope>
    <source>
        <strain evidence="8 9">F 1598</strain>
    </source>
</reference>
<evidence type="ECO:0000313" key="8">
    <source>
        <dbReference type="EMBL" id="KIM82414.1"/>
    </source>
</evidence>
<evidence type="ECO:0000256" key="3">
    <source>
        <dbReference type="ARBA" id="ARBA00023235"/>
    </source>
</evidence>
<dbReference type="GO" id="GO:0005524">
    <property type="term" value="F:ATP binding"/>
    <property type="evidence" value="ECO:0007669"/>
    <property type="project" value="InterPro"/>
</dbReference>
<comment type="catalytic activity">
    <reaction evidence="4">
        <text>Couples ATP hydrolysis with the unwinding of duplex DNA by translocating in the 3'-5' direction.</text>
        <dbReference type="EC" id="5.6.2.4"/>
    </reaction>
</comment>